<accession>A0ABS3XGW3</accession>
<evidence type="ECO:0000313" key="3">
    <source>
        <dbReference type="Proteomes" id="UP001519064"/>
    </source>
</evidence>
<sequence>MTEQPVAAVPPGSEALRNALRSLPSPLNRHNGELRGEFQRLRQTWADAQAVAAPAGLFTGDERADGAAVAAALRNADNYADALRGDPLWEQLKEAREATARMRRSTVAIVGEKAWRQYVVPNDHWKRLWADVGQNSSETYARLAGALADRLEGEGRKETAGAVRALRELSSTAAAHSLRMQELPRDGLPTQSPEAVGRELNALRHPFPGYGPHGGFVHDPQDRQLISKEIQQAAADVNHKLREWTGTEMGQRLLQATHPSLKAFRQAWKAVSDPREQGDFRKTAQLYGRVAARAHQVREEARKANVRNPGRYSARDIAALDAFADASYAHAARLARTRPPGNNPGAAPYESPHMAQAGNREVARRAAAWQQSEMGQALINARPRHQLVTALGTALKDQPPFPVQEKREKGELLPRGGPHTYDQWAASAKMGEVADAAKRLLDNVPQDRFSKADMDKLRSLADGARMHASKLAEAAPSRSVLPKNPALGRVPATSAQRPQQAPAPAVQAQAPARRPSVRA</sequence>
<reference evidence="2 3" key="1">
    <citation type="submission" date="2020-11" db="EMBL/GenBank/DDBJ databases">
        <title>Streptomyces spirodelae sp. nov., isolated from duckweed.</title>
        <authorList>
            <person name="Saimee Y."/>
            <person name="Duangmal K."/>
        </authorList>
    </citation>
    <scope>NUCLEOTIDE SEQUENCE [LARGE SCALE GENOMIC DNA]</scope>
    <source>
        <strain evidence="2 3">S16-07</strain>
    </source>
</reference>
<organism evidence="2 3">
    <name type="scientific">Streptomyces oryzae</name>
    <dbReference type="NCBI Taxonomy" id="1434886"/>
    <lineage>
        <taxon>Bacteria</taxon>
        <taxon>Bacillati</taxon>
        <taxon>Actinomycetota</taxon>
        <taxon>Actinomycetes</taxon>
        <taxon>Kitasatosporales</taxon>
        <taxon>Streptomycetaceae</taxon>
        <taxon>Streptomyces</taxon>
    </lineage>
</organism>
<feature type="region of interest" description="Disordered" evidence="1">
    <location>
        <begin position="397"/>
        <end position="417"/>
    </location>
</feature>
<keyword evidence="3" id="KW-1185">Reference proteome</keyword>
<evidence type="ECO:0000313" key="2">
    <source>
        <dbReference type="EMBL" id="MBO8194257.1"/>
    </source>
</evidence>
<protein>
    <submittedName>
        <fullName evidence="2">Uncharacterized protein</fullName>
    </submittedName>
</protein>
<evidence type="ECO:0000256" key="1">
    <source>
        <dbReference type="SAM" id="MobiDB-lite"/>
    </source>
</evidence>
<name>A0ABS3XGW3_9ACTN</name>
<feature type="compositionally biased region" description="Low complexity" evidence="1">
    <location>
        <begin position="495"/>
        <end position="519"/>
    </location>
</feature>
<proteinExistence type="predicted"/>
<dbReference type="RefSeq" id="WP_209241365.1">
    <property type="nucleotide sequence ID" value="NZ_JADKMA010000118.1"/>
</dbReference>
<gene>
    <name evidence="2" type="ORF">ITI46_21720</name>
</gene>
<feature type="region of interest" description="Disordered" evidence="1">
    <location>
        <begin position="468"/>
        <end position="519"/>
    </location>
</feature>
<comment type="caution">
    <text evidence="2">The sequence shown here is derived from an EMBL/GenBank/DDBJ whole genome shotgun (WGS) entry which is preliminary data.</text>
</comment>
<dbReference type="Proteomes" id="UP001519064">
    <property type="component" value="Unassembled WGS sequence"/>
</dbReference>
<dbReference type="EMBL" id="JADKMA010000118">
    <property type="protein sequence ID" value="MBO8194257.1"/>
    <property type="molecule type" value="Genomic_DNA"/>
</dbReference>